<sequence length="339" mass="37183">MKHTTVGVDIAKNVMQLHYIDAETGEIVNKPVRRGAFLEHFANLAPCLVGMEACGGSQHWARKLTTMGHEVKLMPGKFVKAFVMGNKNDAADAKAIWLAVQHAGKSVAVKTETQQAVLGLHRMREQLVKFRTMQINGLRGLLAEYGEVTGKGRAALDKAIPGVLERLVDRLPAILIDTLREQWNGLAELDKQIASIERRLQTWMREDKASKAIAAIPGVGLLTATAAVATIGDAKTFKSGREFAAWIGLVPRQTGTGGKVHLHGISKRGDIYLRKLLIHGARSVLCLAKEPGPWAEGIKKRRPLNVAIVAQANRIARTIWAILAHDRQYERGYLSVKPV</sequence>
<dbReference type="RefSeq" id="WP_047909179.1">
    <property type="nucleotide sequence ID" value="NZ_CP011808.2"/>
</dbReference>
<reference evidence="5" key="1">
    <citation type="submission" date="2015-06" db="EMBL/GenBank/DDBJ databases">
        <title>Complete Genome Sequence of Pandoraea faecigallinarum DSM-23572.</title>
        <authorList>
            <person name="Yong D."/>
            <person name="Ee R."/>
            <person name="Lim Y.-L."/>
            <person name="Yin W.-F."/>
            <person name="Chan K.-G."/>
        </authorList>
    </citation>
    <scope>NUCLEOTIDE SEQUENCE [LARGE SCALE GENOMIC DNA]</scope>
    <source>
        <strain evidence="4 5">DSM 23572</strain>
        <plasmid evidence="4">pPF72-2</plasmid>
        <plasmid evidence="5">unnamed1</plasmid>
        <plasmid evidence="5">unnamed2</plasmid>
    </source>
</reference>
<feature type="domain" description="Transposase IS110-like N-terminal" evidence="1">
    <location>
        <begin position="6"/>
        <end position="145"/>
    </location>
</feature>
<proteinExistence type="predicted"/>
<dbReference type="EMBL" id="CP011808">
    <property type="protein sequence ID" value="AKM33198.1"/>
    <property type="molecule type" value="Genomic_DNA"/>
</dbReference>
<dbReference type="Proteomes" id="UP000035651">
    <property type="component" value="Plasmid pPF72-2"/>
</dbReference>
<dbReference type="InterPro" id="IPR047650">
    <property type="entry name" value="Transpos_IS110"/>
</dbReference>
<evidence type="ECO:0000313" key="4">
    <source>
        <dbReference type="EMBL" id="AKM33519.1"/>
    </source>
</evidence>
<dbReference type="GO" id="GO:0006313">
    <property type="term" value="P:DNA transposition"/>
    <property type="evidence" value="ECO:0007669"/>
    <property type="project" value="InterPro"/>
</dbReference>
<evidence type="ECO:0000259" key="1">
    <source>
        <dbReference type="Pfam" id="PF01548"/>
    </source>
</evidence>
<evidence type="ECO:0000313" key="5">
    <source>
        <dbReference type="Proteomes" id="UP000035651"/>
    </source>
</evidence>
<geneLocation type="plasmid" evidence="3">
    <name>pPF72-1</name>
</geneLocation>
<name>A0A0H3X2H3_9BURK</name>
<evidence type="ECO:0000259" key="2">
    <source>
        <dbReference type="Pfam" id="PF02371"/>
    </source>
</evidence>
<dbReference type="NCBIfam" id="NF033542">
    <property type="entry name" value="transpos_IS110"/>
    <property type="match status" value="1"/>
</dbReference>
<geneLocation type="plasmid" evidence="4">
    <name>pPF72-2</name>
</geneLocation>
<dbReference type="PATRIC" id="fig|656179.3.peg.5022"/>
<gene>
    <name evidence="3" type="ORF">AB870_23480</name>
    <name evidence="4" type="ORF">AB870_25450</name>
</gene>
<dbReference type="PANTHER" id="PTHR33055">
    <property type="entry name" value="TRANSPOSASE FOR INSERTION SEQUENCE ELEMENT IS1111A"/>
    <property type="match status" value="1"/>
</dbReference>
<dbReference type="InterPro" id="IPR003346">
    <property type="entry name" value="Transposase_20"/>
</dbReference>
<protein>
    <submittedName>
        <fullName evidence="3">Transposase</fullName>
    </submittedName>
</protein>
<dbReference type="Pfam" id="PF02371">
    <property type="entry name" value="Transposase_20"/>
    <property type="match status" value="1"/>
</dbReference>
<dbReference type="GO" id="GO:0003677">
    <property type="term" value="F:DNA binding"/>
    <property type="evidence" value="ECO:0007669"/>
    <property type="project" value="InterPro"/>
</dbReference>
<dbReference type="AlphaFoldDB" id="A0A0H3X2H3"/>
<organism evidence="3 5">
    <name type="scientific">Pandoraea faecigallinarum</name>
    <dbReference type="NCBI Taxonomy" id="656179"/>
    <lineage>
        <taxon>Bacteria</taxon>
        <taxon>Pseudomonadati</taxon>
        <taxon>Pseudomonadota</taxon>
        <taxon>Betaproteobacteria</taxon>
        <taxon>Burkholderiales</taxon>
        <taxon>Burkholderiaceae</taxon>
        <taxon>Pandoraea</taxon>
    </lineage>
</organism>
<dbReference type="PANTHER" id="PTHR33055:SF3">
    <property type="entry name" value="PUTATIVE TRANSPOSASE FOR IS117-RELATED"/>
    <property type="match status" value="1"/>
</dbReference>
<accession>A0A0H3X2H3</accession>
<dbReference type="Proteomes" id="UP000035651">
    <property type="component" value="Plasmid pPF72-1"/>
</dbReference>
<dbReference type="OrthoDB" id="5289737at2"/>
<geneLocation type="plasmid" evidence="5">
    <name>unnamed2</name>
</geneLocation>
<evidence type="ECO:0000313" key="3">
    <source>
        <dbReference type="EMBL" id="AKM33198.1"/>
    </source>
</evidence>
<reference evidence="3" key="2">
    <citation type="submission" date="2016-06" db="EMBL/GenBank/DDBJ databases">
        <title>Complete Genome Sequence of Pandoraea faecigallinarum DSM-23572.</title>
        <authorList>
            <person name="Yong D."/>
            <person name="Ee R."/>
            <person name="Lim Y.-L."/>
            <person name="Yin W.-F."/>
            <person name="Chan K.-G."/>
        </authorList>
    </citation>
    <scope>NUCLEOTIDE SEQUENCE</scope>
    <source>
        <strain evidence="3">DSM 23572</strain>
        <plasmid evidence="3">pPF72-1</plasmid>
    </source>
</reference>
<keyword evidence="3" id="KW-0614">Plasmid</keyword>
<dbReference type="InterPro" id="IPR002525">
    <property type="entry name" value="Transp_IS110-like_N"/>
</dbReference>
<geneLocation type="plasmid" evidence="5">
    <name>unnamed1</name>
</geneLocation>
<dbReference type="GO" id="GO:0004803">
    <property type="term" value="F:transposase activity"/>
    <property type="evidence" value="ECO:0007669"/>
    <property type="project" value="InterPro"/>
</dbReference>
<feature type="domain" description="Transposase IS116/IS110/IS902 C-terminal" evidence="2">
    <location>
        <begin position="212"/>
        <end position="285"/>
    </location>
</feature>
<keyword evidence="5" id="KW-1185">Reference proteome</keyword>
<dbReference type="EMBL" id="CP011809">
    <property type="protein sequence ID" value="AKM33519.1"/>
    <property type="molecule type" value="Genomic_DNA"/>
</dbReference>
<dbReference type="Pfam" id="PF01548">
    <property type="entry name" value="DEDD_Tnp_IS110"/>
    <property type="match status" value="1"/>
</dbReference>
<dbReference type="KEGG" id="pfg:AB870_25450"/>
<dbReference type="KEGG" id="pfg:AB870_23480"/>